<dbReference type="PANTHER" id="PTHR36427:SF3">
    <property type="entry name" value="LARGE RIBOSOMAL SUBUNIT PROTEIN UL1M"/>
    <property type="match status" value="1"/>
</dbReference>
<dbReference type="NCBIfam" id="TIGR01169">
    <property type="entry name" value="rplA_bact"/>
    <property type="match status" value="1"/>
</dbReference>
<protein>
    <recommendedName>
        <fullName evidence="7">Ribosomal protein</fullName>
    </recommendedName>
</protein>
<keyword evidence="2" id="KW-0699">rRNA-binding</keyword>
<keyword evidence="4" id="KW-0689">Ribosomal protein</keyword>
<dbReference type="Gene3D" id="3.40.50.790">
    <property type="match status" value="1"/>
</dbReference>
<dbReference type="GO" id="GO:0015934">
    <property type="term" value="C:large ribosomal subunit"/>
    <property type="evidence" value="ECO:0007669"/>
    <property type="project" value="InterPro"/>
</dbReference>
<name>A0A381Z1S3_9ZZZZ</name>
<dbReference type="FunFam" id="3.40.50.790:FF:000001">
    <property type="entry name" value="50S ribosomal protein L1"/>
    <property type="match status" value="1"/>
</dbReference>
<reference evidence="6" key="1">
    <citation type="submission" date="2018-05" db="EMBL/GenBank/DDBJ databases">
        <authorList>
            <person name="Lanie J.A."/>
            <person name="Ng W.-L."/>
            <person name="Kazmierczak K.M."/>
            <person name="Andrzejewski T.M."/>
            <person name="Davidsen T.M."/>
            <person name="Wayne K.J."/>
            <person name="Tettelin H."/>
            <person name="Glass J.I."/>
            <person name="Rusch D."/>
            <person name="Podicherti R."/>
            <person name="Tsui H.-C.T."/>
            <person name="Winkler M.E."/>
        </authorList>
    </citation>
    <scope>NUCLEOTIDE SEQUENCE</scope>
</reference>
<feature type="non-terminal residue" evidence="6">
    <location>
        <position position="1"/>
    </location>
</feature>
<dbReference type="InterPro" id="IPR005878">
    <property type="entry name" value="Ribosom_uL1_bac-type"/>
</dbReference>
<dbReference type="InterPro" id="IPR016095">
    <property type="entry name" value="Ribosomal_uL1_3-a/b-sand"/>
</dbReference>
<dbReference type="InterPro" id="IPR023674">
    <property type="entry name" value="Ribosomal_uL1-like"/>
</dbReference>
<dbReference type="GO" id="GO:0019843">
    <property type="term" value="F:rRNA binding"/>
    <property type="evidence" value="ECO:0007669"/>
    <property type="project" value="UniProtKB-KW"/>
</dbReference>
<dbReference type="SUPFAM" id="SSF56808">
    <property type="entry name" value="Ribosomal protein L1"/>
    <property type="match status" value="1"/>
</dbReference>
<dbReference type="PANTHER" id="PTHR36427">
    <property type="entry name" value="54S RIBOSOMAL PROTEIN L1, MITOCHONDRIAL"/>
    <property type="match status" value="1"/>
</dbReference>
<dbReference type="Gene3D" id="3.30.190.20">
    <property type="match status" value="1"/>
</dbReference>
<dbReference type="Pfam" id="PF00687">
    <property type="entry name" value="Ribosomal_L1"/>
    <property type="match status" value="1"/>
</dbReference>
<dbReference type="InterPro" id="IPR023673">
    <property type="entry name" value="Ribosomal_uL1_CS"/>
</dbReference>
<evidence type="ECO:0000256" key="4">
    <source>
        <dbReference type="ARBA" id="ARBA00022980"/>
    </source>
</evidence>
<dbReference type="GO" id="GO:0003735">
    <property type="term" value="F:structural constituent of ribosome"/>
    <property type="evidence" value="ECO:0007669"/>
    <property type="project" value="InterPro"/>
</dbReference>
<dbReference type="EMBL" id="UINC01019549">
    <property type="protein sequence ID" value="SVA82842.1"/>
    <property type="molecule type" value="Genomic_DNA"/>
</dbReference>
<dbReference type="GO" id="GO:0006412">
    <property type="term" value="P:translation"/>
    <property type="evidence" value="ECO:0007669"/>
    <property type="project" value="InterPro"/>
</dbReference>
<dbReference type="PROSITE" id="PS01199">
    <property type="entry name" value="RIBOSOMAL_L1"/>
    <property type="match status" value="1"/>
</dbReference>
<comment type="similarity">
    <text evidence="1">Belongs to the universal ribosomal protein uL1 family.</text>
</comment>
<dbReference type="CDD" id="cd00403">
    <property type="entry name" value="Ribosomal_L1"/>
    <property type="match status" value="1"/>
</dbReference>
<evidence type="ECO:0000256" key="3">
    <source>
        <dbReference type="ARBA" id="ARBA00022884"/>
    </source>
</evidence>
<evidence type="ECO:0008006" key="7">
    <source>
        <dbReference type="Google" id="ProtNLM"/>
    </source>
</evidence>
<organism evidence="6">
    <name type="scientific">marine metagenome</name>
    <dbReference type="NCBI Taxonomy" id="408172"/>
    <lineage>
        <taxon>unclassified sequences</taxon>
        <taxon>metagenomes</taxon>
        <taxon>ecological metagenomes</taxon>
    </lineage>
</organism>
<proteinExistence type="inferred from homology"/>
<keyword evidence="5" id="KW-0687">Ribonucleoprotein</keyword>
<evidence type="ECO:0000313" key="6">
    <source>
        <dbReference type="EMBL" id="SVA82842.1"/>
    </source>
</evidence>
<evidence type="ECO:0000256" key="2">
    <source>
        <dbReference type="ARBA" id="ARBA00022730"/>
    </source>
</evidence>
<evidence type="ECO:0000256" key="1">
    <source>
        <dbReference type="ARBA" id="ARBA00010531"/>
    </source>
</evidence>
<gene>
    <name evidence="6" type="ORF">METZ01_LOCUS135696</name>
</gene>
<keyword evidence="3" id="KW-0694">RNA-binding</keyword>
<dbReference type="AlphaFoldDB" id="A0A381Z1S3"/>
<accession>A0A381Z1S3</accession>
<feature type="non-terminal residue" evidence="6">
    <location>
        <position position="202"/>
    </location>
</feature>
<dbReference type="InterPro" id="IPR028364">
    <property type="entry name" value="Ribosomal_uL1/biogenesis"/>
</dbReference>
<sequence length="202" mass="21703">MAKHGKRYNAAAEAAGTGLHTPDSAVALAKEFSKVKFSEGIELHVATSADPRHSDQQMREIAELPHGTGKNVRVFVFAQGDAARAAVDAGAEYVVDDELVKRIEGGWSEFDVAIATPDQMGKIGKLGRYLGRKGLMPNPRTGTVVQPGNVKAAIESAKKGRAEVRLDRGANIHVRIGTVAFDDKQILDNLMSVYSTILRAKP</sequence>
<dbReference type="InterPro" id="IPR002143">
    <property type="entry name" value="Ribosomal_uL1"/>
</dbReference>
<evidence type="ECO:0000256" key="5">
    <source>
        <dbReference type="ARBA" id="ARBA00023274"/>
    </source>
</evidence>
<dbReference type="PIRSF" id="PIRSF002155">
    <property type="entry name" value="Ribosomal_L1"/>
    <property type="match status" value="1"/>
</dbReference>